<evidence type="ECO:0000313" key="1">
    <source>
        <dbReference type="EMBL" id="EUC41165.1"/>
    </source>
</evidence>
<evidence type="ECO:0000313" key="2">
    <source>
        <dbReference type="Proteomes" id="UP000054032"/>
    </source>
</evidence>
<protein>
    <submittedName>
        <fullName evidence="1">Uncharacterized protein</fullName>
    </submittedName>
</protein>
<dbReference type="HOGENOM" id="CLU_2928854_0_0_1"/>
<accession>W6YUG3</accession>
<organism evidence="1 2">
    <name type="scientific">Bipolaris oryzae ATCC 44560</name>
    <dbReference type="NCBI Taxonomy" id="930090"/>
    <lineage>
        <taxon>Eukaryota</taxon>
        <taxon>Fungi</taxon>
        <taxon>Dikarya</taxon>
        <taxon>Ascomycota</taxon>
        <taxon>Pezizomycotina</taxon>
        <taxon>Dothideomycetes</taxon>
        <taxon>Pleosporomycetidae</taxon>
        <taxon>Pleosporales</taxon>
        <taxon>Pleosporineae</taxon>
        <taxon>Pleosporaceae</taxon>
        <taxon>Bipolaris</taxon>
    </lineage>
</organism>
<reference evidence="1 2" key="1">
    <citation type="journal article" date="2013" name="PLoS Genet.">
        <title>Comparative genome structure, secondary metabolite, and effector coding capacity across Cochliobolus pathogens.</title>
        <authorList>
            <person name="Condon B.J."/>
            <person name="Leng Y."/>
            <person name="Wu D."/>
            <person name="Bushley K.E."/>
            <person name="Ohm R.A."/>
            <person name="Otillar R."/>
            <person name="Martin J."/>
            <person name="Schackwitz W."/>
            <person name="Grimwood J."/>
            <person name="MohdZainudin N."/>
            <person name="Xue C."/>
            <person name="Wang R."/>
            <person name="Manning V.A."/>
            <person name="Dhillon B."/>
            <person name="Tu Z.J."/>
            <person name="Steffenson B.J."/>
            <person name="Salamov A."/>
            <person name="Sun H."/>
            <person name="Lowry S."/>
            <person name="LaButti K."/>
            <person name="Han J."/>
            <person name="Copeland A."/>
            <person name="Lindquist E."/>
            <person name="Barry K."/>
            <person name="Schmutz J."/>
            <person name="Baker S.E."/>
            <person name="Ciuffetti L.M."/>
            <person name="Grigoriev I.V."/>
            <person name="Zhong S."/>
            <person name="Turgeon B.G."/>
        </authorList>
    </citation>
    <scope>NUCLEOTIDE SEQUENCE [LARGE SCALE GENOMIC DNA]</scope>
    <source>
        <strain evidence="1 2">ATCC 44560</strain>
    </source>
</reference>
<proteinExistence type="predicted"/>
<keyword evidence="2" id="KW-1185">Reference proteome</keyword>
<dbReference type="Proteomes" id="UP000054032">
    <property type="component" value="Unassembled WGS sequence"/>
</dbReference>
<gene>
    <name evidence="1" type="ORF">COCMIDRAFT_106869</name>
</gene>
<feature type="non-terminal residue" evidence="1">
    <location>
        <position position="61"/>
    </location>
</feature>
<dbReference type="GeneID" id="19118936"/>
<dbReference type="EMBL" id="KI964116">
    <property type="protein sequence ID" value="EUC41165.1"/>
    <property type="molecule type" value="Genomic_DNA"/>
</dbReference>
<name>W6YUG3_COCMI</name>
<dbReference type="AlphaFoldDB" id="W6YUG3"/>
<dbReference type="RefSeq" id="XP_007692308.1">
    <property type="nucleotide sequence ID" value="XM_007694118.1"/>
</dbReference>
<sequence>MQVSCYREDVFYRDCAGALDWKSGRDVLRRRAVTKLFWTPVRSVSFPNIRSFAQLAIQHQR</sequence>
<dbReference type="KEGG" id="bor:COCMIDRAFT_106869"/>